<evidence type="ECO:0008006" key="9">
    <source>
        <dbReference type="Google" id="ProtNLM"/>
    </source>
</evidence>
<dbReference type="InterPro" id="IPR016897">
    <property type="entry name" value="SKP1"/>
</dbReference>
<feature type="compositionally biased region" description="Polar residues" evidence="4">
    <location>
        <begin position="149"/>
        <end position="166"/>
    </location>
</feature>
<feature type="compositionally biased region" description="Pro residues" evidence="4">
    <location>
        <begin position="194"/>
        <end position="209"/>
    </location>
</feature>
<dbReference type="GO" id="GO:0016567">
    <property type="term" value="P:protein ubiquitination"/>
    <property type="evidence" value="ECO:0007669"/>
    <property type="project" value="UniProtKB-UniPathway"/>
</dbReference>
<dbReference type="InterPro" id="IPR036296">
    <property type="entry name" value="SKP1-like_dim_sf"/>
</dbReference>
<evidence type="ECO:0000259" key="5">
    <source>
        <dbReference type="Pfam" id="PF01466"/>
    </source>
</evidence>
<dbReference type="SMART" id="SM00512">
    <property type="entry name" value="Skp1"/>
    <property type="match status" value="1"/>
</dbReference>
<dbReference type="Pfam" id="PF03931">
    <property type="entry name" value="Skp1_POZ"/>
    <property type="match status" value="1"/>
</dbReference>
<evidence type="ECO:0000256" key="3">
    <source>
        <dbReference type="ARBA" id="ARBA00022786"/>
    </source>
</evidence>
<evidence type="ECO:0000256" key="2">
    <source>
        <dbReference type="ARBA" id="ARBA00009993"/>
    </source>
</evidence>
<dbReference type="Pfam" id="PF01466">
    <property type="entry name" value="Skp1"/>
    <property type="match status" value="1"/>
</dbReference>
<evidence type="ECO:0000313" key="8">
    <source>
        <dbReference type="Proteomes" id="UP000636709"/>
    </source>
</evidence>
<dbReference type="Proteomes" id="UP000636709">
    <property type="component" value="Unassembled WGS sequence"/>
</dbReference>
<accession>A0A835E3G2</accession>
<keyword evidence="3" id="KW-0833">Ubl conjugation pathway</keyword>
<proteinExistence type="inferred from homology"/>
<evidence type="ECO:0000256" key="4">
    <source>
        <dbReference type="SAM" id="MobiDB-lite"/>
    </source>
</evidence>
<feature type="region of interest" description="Disordered" evidence="4">
    <location>
        <begin position="148"/>
        <end position="230"/>
    </location>
</feature>
<keyword evidence="8" id="KW-1185">Reference proteome</keyword>
<dbReference type="InterPro" id="IPR016073">
    <property type="entry name" value="Skp1_comp_POZ"/>
</dbReference>
<dbReference type="GO" id="GO:0006511">
    <property type="term" value="P:ubiquitin-dependent protein catabolic process"/>
    <property type="evidence" value="ECO:0007669"/>
    <property type="project" value="InterPro"/>
</dbReference>
<dbReference type="OrthoDB" id="676908at2759"/>
<feature type="domain" description="SKP1 component POZ" evidence="6">
    <location>
        <begin position="230"/>
        <end position="295"/>
    </location>
</feature>
<feature type="domain" description="SKP1 component dimerisation" evidence="5">
    <location>
        <begin position="337"/>
        <end position="384"/>
    </location>
</feature>
<dbReference type="InterPro" id="IPR001232">
    <property type="entry name" value="SKP1-like"/>
</dbReference>
<sequence>MRACGALAVVMAVASGEEREHGRRRQGKKVKGGGVVVAFGSRRCDRNVFLVAVVGLVGGGARRLAIWHWQPCVVSCARFFRFPTGDTYEHWSYIAYQPNRVNEQAAAGQLGSAAFAFAAHSRSRSVPGDASQHCPVELLTAGLGWAAEPSSSITPRLPCGSTSSNLRADHPPPPPPIYLSSQRAPRARRDEQNPRPPPSHFPERPPPSTEPMAAADSGNGDAGGGGGVEKMVTLVSSDGARFEVGESAASLSGTVHRMMGEAAGVGDPGTGGGGIPLPKVDGRTLAMVLEYCNKHAPAPGQEESSSAEMERFDGEFTRVDRDTLYALVMAADYLKIQGLVDLACKTVAGMIVGKTTEQIREIFGIQSDFTSEEDEELRRENAWAFH</sequence>
<dbReference type="FunFam" id="3.30.710.10:FF:000026">
    <property type="entry name" value="E3 ubiquitin ligase complex SCF subunit"/>
    <property type="match status" value="1"/>
</dbReference>
<comment type="pathway">
    <text evidence="1">Protein modification; protein ubiquitination.</text>
</comment>
<reference evidence="7" key="1">
    <citation type="submission" date="2020-07" db="EMBL/GenBank/DDBJ databases">
        <title>Genome sequence and genetic diversity analysis of an under-domesticated orphan crop, white fonio (Digitaria exilis).</title>
        <authorList>
            <person name="Bennetzen J.L."/>
            <person name="Chen S."/>
            <person name="Ma X."/>
            <person name="Wang X."/>
            <person name="Yssel A.E.J."/>
            <person name="Chaluvadi S.R."/>
            <person name="Johnson M."/>
            <person name="Gangashetty P."/>
            <person name="Hamidou F."/>
            <person name="Sanogo M.D."/>
            <person name="Zwaenepoel A."/>
            <person name="Wallace J."/>
            <person name="Van De Peer Y."/>
            <person name="Van Deynze A."/>
        </authorList>
    </citation>
    <scope>NUCLEOTIDE SEQUENCE</scope>
    <source>
        <tissue evidence="7">Leaves</tissue>
    </source>
</reference>
<organism evidence="7 8">
    <name type="scientific">Digitaria exilis</name>
    <dbReference type="NCBI Taxonomy" id="1010633"/>
    <lineage>
        <taxon>Eukaryota</taxon>
        <taxon>Viridiplantae</taxon>
        <taxon>Streptophyta</taxon>
        <taxon>Embryophyta</taxon>
        <taxon>Tracheophyta</taxon>
        <taxon>Spermatophyta</taxon>
        <taxon>Magnoliopsida</taxon>
        <taxon>Liliopsida</taxon>
        <taxon>Poales</taxon>
        <taxon>Poaceae</taxon>
        <taxon>PACMAD clade</taxon>
        <taxon>Panicoideae</taxon>
        <taxon>Panicodae</taxon>
        <taxon>Paniceae</taxon>
        <taxon>Anthephorinae</taxon>
        <taxon>Digitaria</taxon>
    </lineage>
</organism>
<gene>
    <name evidence="7" type="ORF">HU200_059111</name>
</gene>
<dbReference type="GO" id="GO:0009867">
    <property type="term" value="P:jasmonic acid mediated signaling pathway"/>
    <property type="evidence" value="ECO:0007669"/>
    <property type="project" value="UniProtKB-ARBA"/>
</dbReference>
<comment type="caution">
    <text evidence="7">The sequence shown here is derived from an EMBL/GenBank/DDBJ whole genome shotgun (WGS) entry which is preliminary data.</text>
</comment>
<dbReference type="InterPro" id="IPR011333">
    <property type="entry name" value="SKP1/BTB/POZ_sf"/>
</dbReference>
<name>A0A835E3G2_9POAL</name>
<dbReference type="SUPFAM" id="SSF81382">
    <property type="entry name" value="Skp1 dimerisation domain-like"/>
    <property type="match status" value="1"/>
</dbReference>
<dbReference type="PANTHER" id="PTHR11165">
    <property type="entry name" value="SKP1"/>
    <property type="match status" value="1"/>
</dbReference>
<dbReference type="InterPro" id="IPR016072">
    <property type="entry name" value="Skp1_comp_dimer"/>
</dbReference>
<dbReference type="Gene3D" id="3.30.710.10">
    <property type="entry name" value="Potassium Channel Kv1.1, Chain A"/>
    <property type="match status" value="1"/>
</dbReference>
<dbReference type="AlphaFoldDB" id="A0A835E3G2"/>
<comment type="similarity">
    <text evidence="2">Belongs to the SKP1 family.</text>
</comment>
<protein>
    <recommendedName>
        <fullName evidence="9">SKP1-like protein</fullName>
    </recommendedName>
</protein>
<dbReference type="EMBL" id="JACEFO010002479">
    <property type="protein sequence ID" value="KAF8658645.1"/>
    <property type="molecule type" value="Genomic_DNA"/>
</dbReference>
<dbReference type="CDD" id="cd18322">
    <property type="entry name" value="BTB_POZ_SKP1"/>
    <property type="match status" value="1"/>
</dbReference>
<evidence type="ECO:0000313" key="7">
    <source>
        <dbReference type="EMBL" id="KAF8658645.1"/>
    </source>
</evidence>
<dbReference type="UniPathway" id="UPA00143"/>
<dbReference type="SUPFAM" id="SSF54695">
    <property type="entry name" value="POZ domain"/>
    <property type="match status" value="1"/>
</dbReference>
<evidence type="ECO:0000256" key="1">
    <source>
        <dbReference type="ARBA" id="ARBA00004906"/>
    </source>
</evidence>
<evidence type="ECO:0000259" key="6">
    <source>
        <dbReference type="Pfam" id="PF03931"/>
    </source>
</evidence>